<dbReference type="GO" id="GO:0005886">
    <property type="term" value="C:plasma membrane"/>
    <property type="evidence" value="ECO:0007669"/>
    <property type="project" value="UniProtKB-SubCell"/>
</dbReference>
<evidence type="ECO:0000313" key="9">
    <source>
        <dbReference type="EMBL" id="SFU03274.1"/>
    </source>
</evidence>
<evidence type="ECO:0000256" key="1">
    <source>
        <dbReference type="ARBA" id="ARBA00004651"/>
    </source>
</evidence>
<dbReference type="InterPro" id="IPR035906">
    <property type="entry name" value="MetI-like_sf"/>
</dbReference>
<dbReference type="CDD" id="cd06261">
    <property type="entry name" value="TM_PBP2"/>
    <property type="match status" value="1"/>
</dbReference>
<dbReference type="PANTHER" id="PTHR30043:SF1">
    <property type="entry name" value="ABC TRANSPORT SYSTEM PERMEASE PROTEIN P69"/>
    <property type="match status" value="1"/>
</dbReference>
<feature type="transmembrane region" description="Helical" evidence="7">
    <location>
        <begin position="202"/>
        <end position="222"/>
    </location>
</feature>
<accession>A0A1I7CV54</accession>
<feature type="transmembrane region" description="Helical" evidence="7">
    <location>
        <begin position="29"/>
        <end position="49"/>
    </location>
</feature>
<evidence type="ECO:0000256" key="2">
    <source>
        <dbReference type="ARBA" id="ARBA00022448"/>
    </source>
</evidence>
<evidence type="ECO:0000256" key="5">
    <source>
        <dbReference type="ARBA" id="ARBA00022989"/>
    </source>
</evidence>
<feature type="transmembrane region" description="Helical" evidence="7">
    <location>
        <begin position="440"/>
        <end position="460"/>
    </location>
</feature>
<feature type="transmembrane region" description="Helical" evidence="7">
    <location>
        <begin position="77"/>
        <end position="102"/>
    </location>
</feature>
<dbReference type="AlphaFoldDB" id="A0A1I7CV54"/>
<keyword evidence="6 7" id="KW-0472">Membrane</keyword>
<keyword evidence="5 7" id="KW-1133">Transmembrane helix</keyword>
<evidence type="ECO:0000313" key="10">
    <source>
        <dbReference type="Proteomes" id="UP000199594"/>
    </source>
</evidence>
<dbReference type="InterPro" id="IPR000515">
    <property type="entry name" value="MetI-like"/>
</dbReference>
<proteinExistence type="predicted"/>
<dbReference type="SUPFAM" id="SSF161098">
    <property type="entry name" value="MetI-like"/>
    <property type="match status" value="2"/>
</dbReference>
<evidence type="ECO:0000256" key="7">
    <source>
        <dbReference type="SAM" id="Phobius"/>
    </source>
</evidence>
<dbReference type="GO" id="GO:0055085">
    <property type="term" value="P:transmembrane transport"/>
    <property type="evidence" value="ECO:0007669"/>
    <property type="project" value="InterPro"/>
</dbReference>
<dbReference type="PANTHER" id="PTHR30043">
    <property type="entry name" value="PHOSPHONATES TRANSPORT SYSTEM PERMEASE PROTEIN"/>
    <property type="match status" value="1"/>
</dbReference>
<feature type="transmembrane region" description="Helical" evidence="7">
    <location>
        <begin position="318"/>
        <end position="338"/>
    </location>
</feature>
<dbReference type="PROSITE" id="PS50928">
    <property type="entry name" value="ABC_TM1"/>
    <property type="match status" value="1"/>
</dbReference>
<feature type="transmembrane region" description="Helical" evidence="7">
    <location>
        <begin position="466"/>
        <end position="486"/>
    </location>
</feature>
<feature type="transmembrane region" description="Helical" evidence="7">
    <location>
        <begin position="122"/>
        <end position="145"/>
    </location>
</feature>
<evidence type="ECO:0000256" key="4">
    <source>
        <dbReference type="ARBA" id="ARBA00022692"/>
    </source>
</evidence>
<feature type="transmembrane region" description="Helical" evidence="7">
    <location>
        <begin position="234"/>
        <end position="252"/>
    </location>
</feature>
<evidence type="ECO:0000256" key="3">
    <source>
        <dbReference type="ARBA" id="ARBA00022475"/>
    </source>
</evidence>
<protein>
    <submittedName>
        <fullName evidence="9">Phosphonate transport system permease protein</fullName>
    </submittedName>
</protein>
<dbReference type="Proteomes" id="UP000199594">
    <property type="component" value="Unassembled WGS sequence"/>
</dbReference>
<evidence type="ECO:0000256" key="6">
    <source>
        <dbReference type="ARBA" id="ARBA00023136"/>
    </source>
</evidence>
<dbReference type="RefSeq" id="WP_245781586.1">
    <property type="nucleotide sequence ID" value="NZ_FPAQ01000065.1"/>
</dbReference>
<dbReference type="Gene3D" id="1.10.3720.10">
    <property type="entry name" value="MetI-like"/>
    <property type="match status" value="2"/>
</dbReference>
<feature type="transmembrane region" description="Helical" evidence="7">
    <location>
        <begin position="259"/>
        <end position="283"/>
    </location>
</feature>
<evidence type="ECO:0000259" key="8">
    <source>
        <dbReference type="PROSITE" id="PS50928"/>
    </source>
</evidence>
<keyword evidence="2" id="KW-0813">Transport</keyword>
<comment type="subcellular location">
    <subcellularLocation>
        <location evidence="1">Cell membrane</location>
        <topology evidence="1">Multi-pass membrane protein</topology>
    </subcellularLocation>
</comment>
<sequence>MTGTELARRDTRPRWLSGQSTGLRLARHTLTLVALAVVLTPFADLAVVTRDPWGELAQMARGLAWPAWGTVESPLEALGLTVAVALWGTLGGLVLGFPLALLFARSRLVRAGCAFVRAIHELFWALLFLQVFGLSAATALMALAIPYAGIFAKVFAEILEQIPGAPRDALPPGVSRLSRFVYAELPLAWTRLAAYTRYRFECALRASVLLGFVGLPTLGFQLETAFREGRYHEAGALLWLFYLLIASLPWWGHRRLIPLLAVGGLFLLTPWPEVSGSLLWRFVSQDIWPPALLAGDWHGVIDWLARIPDLGPAIGNTLLLGLLGSVGALLVALALWPLACRHFGNPATRLAGRGLLLFLRSTPELMLAFLFLLLLGPSLLPAWLALSLHNGALIAFLVARHADAITPGMPDARGVGRFAYELLPRVYPGMLALLYYRAEVILRETAILGMLGVATLGYYIDANFEYLLFDVAFFLLLVTALLNIAVDALSRRLRPREAAVIDDPCQR</sequence>
<feature type="domain" description="ABC transmembrane type-1" evidence="8">
    <location>
        <begin position="78"/>
        <end position="250"/>
    </location>
</feature>
<organism evidence="9 10">
    <name type="scientific">Halomonas saccharevitans</name>
    <dbReference type="NCBI Taxonomy" id="416872"/>
    <lineage>
        <taxon>Bacteria</taxon>
        <taxon>Pseudomonadati</taxon>
        <taxon>Pseudomonadota</taxon>
        <taxon>Gammaproteobacteria</taxon>
        <taxon>Oceanospirillales</taxon>
        <taxon>Halomonadaceae</taxon>
        <taxon>Halomonas</taxon>
    </lineage>
</organism>
<keyword evidence="3" id="KW-1003">Cell membrane</keyword>
<reference evidence="9 10" key="1">
    <citation type="submission" date="2016-10" db="EMBL/GenBank/DDBJ databases">
        <authorList>
            <person name="de Groot N.N."/>
        </authorList>
    </citation>
    <scope>NUCLEOTIDE SEQUENCE [LARGE SCALE GENOMIC DNA]</scope>
    <source>
        <strain evidence="9 10">CGMCC 1.6493</strain>
    </source>
</reference>
<keyword evidence="4 7" id="KW-0812">Transmembrane</keyword>
<name>A0A1I7CV54_9GAMM</name>
<gene>
    <name evidence="9" type="ORF">SAMN04487956_1653</name>
</gene>
<dbReference type="EMBL" id="FPAQ01000065">
    <property type="protein sequence ID" value="SFU03274.1"/>
    <property type="molecule type" value="Genomic_DNA"/>
</dbReference>